<dbReference type="InterPro" id="IPR004942">
    <property type="entry name" value="Roadblock/LAMTOR2_dom"/>
</dbReference>
<dbReference type="SUPFAM" id="SSF103196">
    <property type="entry name" value="Roadblock/LC7 domain"/>
    <property type="match status" value="1"/>
</dbReference>
<dbReference type="InterPro" id="IPR053141">
    <property type="entry name" value="Mycobact_SerProt_Inhib_Rv3364c"/>
</dbReference>
<name>A0A5B8JII1_9ACTN</name>
<evidence type="ECO:0000259" key="1">
    <source>
        <dbReference type="SMART" id="SM00960"/>
    </source>
</evidence>
<dbReference type="RefSeq" id="WP_146480671.1">
    <property type="nucleotide sequence ID" value="NZ_CP042266.1"/>
</dbReference>
<proteinExistence type="predicted"/>
<dbReference type="OrthoDB" id="4568655at2"/>
<sequence length="144" mass="15234">MTTRTSRDSGDTAWVLDPILEIPHVRAAVLLTLDGLVSGYSDRLSRPSAERTAAIISTVQGACRSAAATFADRETAEVRQVVIESDHGYILVAPTRHGTCVAAYGDPEVRLDLLAHRVHSQVARLGEKAMSAAPRGTDGDVAAG</sequence>
<gene>
    <name evidence="2" type="ORF">FQU76_13290</name>
</gene>
<organism evidence="2 3">
    <name type="scientific">Streptomyces qinzhouensis</name>
    <dbReference type="NCBI Taxonomy" id="2599401"/>
    <lineage>
        <taxon>Bacteria</taxon>
        <taxon>Bacillati</taxon>
        <taxon>Actinomycetota</taxon>
        <taxon>Actinomycetes</taxon>
        <taxon>Kitasatosporales</taxon>
        <taxon>Streptomycetaceae</taxon>
        <taxon>Streptomyces</taxon>
    </lineage>
</organism>
<dbReference type="SMART" id="SM00960">
    <property type="entry name" value="Robl_LC7"/>
    <property type="match status" value="1"/>
</dbReference>
<reference evidence="2 3" key="1">
    <citation type="submission" date="2019-07" db="EMBL/GenBank/DDBJ databases">
        <authorList>
            <person name="Zhu P."/>
        </authorList>
    </citation>
    <scope>NUCLEOTIDE SEQUENCE [LARGE SCALE GENOMIC DNA]</scope>
    <source>
        <strain evidence="2 3">SSL-25</strain>
    </source>
</reference>
<accession>A0A5B8JII1</accession>
<evidence type="ECO:0000313" key="3">
    <source>
        <dbReference type="Proteomes" id="UP000320580"/>
    </source>
</evidence>
<evidence type="ECO:0000313" key="2">
    <source>
        <dbReference type="EMBL" id="QDY77333.1"/>
    </source>
</evidence>
<dbReference type="KEGG" id="sqz:FQU76_13290"/>
<feature type="domain" description="Roadblock/LAMTOR2" evidence="1">
    <location>
        <begin position="13"/>
        <end position="105"/>
    </location>
</feature>
<dbReference type="PANTHER" id="PTHR36222">
    <property type="entry name" value="SERINE PROTEASE INHIBITOR RV3364C"/>
    <property type="match status" value="1"/>
</dbReference>
<dbReference type="PANTHER" id="PTHR36222:SF1">
    <property type="entry name" value="SERINE PROTEASE INHIBITOR RV3364C"/>
    <property type="match status" value="1"/>
</dbReference>
<dbReference type="Pfam" id="PF03259">
    <property type="entry name" value="Robl_LC7"/>
    <property type="match status" value="1"/>
</dbReference>
<dbReference type="EMBL" id="CP042266">
    <property type="protein sequence ID" value="QDY77333.1"/>
    <property type="molecule type" value="Genomic_DNA"/>
</dbReference>
<dbReference type="Proteomes" id="UP000320580">
    <property type="component" value="Chromosome"/>
</dbReference>
<dbReference type="Gene3D" id="3.30.450.30">
    <property type="entry name" value="Dynein light chain 2a, cytoplasmic"/>
    <property type="match status" value="1"/>
</dbReference>
<keyword evidence="3" id="KW-1185">Reference proteome</keyword>
<dbReference type="AlphaFoldDB" id="A0A5B8JII1"/>
<protein>
    <submittedName>
        <fullName evidence="2">Roadblock/LC7 domain-containing protein</fullName>
    </submittedName>
</protein>